<evidence type="ECO:0000256" key="4">
    <source>
        <dbReference type="ARBA" id="ARBA00022614"/>
    </source>
</evidence>
<dbReference type="InterPro" id="IPR036859">
    <property type="entry name" value="CAP-Gly_dom_sf"/>
</dbReference>
<gene>
    <name evidence="8" type="ORF">ATC70_012152</name>
</gene>
<keyword evidence="3" id="KW-0963">Cytoplasm</keyword>
<reference evidence="8 9" key="1">
    <citation type="submission" date="2022-11" db="EMBL/GenBank/DDBJ databases">
        <title>Mucor velutinosus strain NIH1002 WGS.</title>
        <authorList>
            <person name="Subramanian P."/>
            <person name="Mullikin J.C."/>
            <person name="Segre J.A."/>
            <person name="Zelazny A.M."/>
        </authorList>
    </citation>
    <scope>NUCLEOTIDE SEQUENCE [LARGE SCALE GENOMIC DNA]</scope>
    <source>
        <strain evidence="8 9">NIH1002</strain>
    </source>
</reference>
<dbReference type="Pfam" id="PF01302">
    <property type="entry name" value="CAP_GLY"/>
    <property type="match status" value="1"/>
</dbReference>
<proteinExistence type="inferred from homology"/>
<comment type="subcellular location">
    <subcellularLocation>
        <location evidence="1">Cytoplasm</location>
    </subcellularLocation>
</comment>
<evidence type="ECO:0000256" key="6">
    <source>
        <dbReference type="ARBA" id="ARBA00023186"/>
    </source>
</evidence>
<dbReference type="PROSITE" id="PS00845">
    <property type="entry name" value="CAP_GLY_1"/>
    <property type="match status" value="1"/>
</dbReference>
<dbReference type="SUPFAM" id="SSF74924">
    <property type="entry name" value="Cap-Gly domain"/>
    <property type="match status" value="1"/>
</dbReference>
<comment type="similarity">
    <text evidence="2">Belongs to the TBCE family.</text>
</comment>
<dbReference type="InterPro" id="IPR000626">
    <property type="entry name" value="Ubiquitin-like_dom"/>
</dbReference>
<evidence type="ECO:0000313" key="9">
    <source>
        <dbReference type="Proteomes" id="UP001304243"/>
    </source>
</evidence>
<dbReference type="InterPro" id="IPR000938">
    <property type="entry name" value="CAP-Gly_domain"/>
</dbReference>
<dbReference type="InterPro" id="IPR044079">
    <property type="entry name" value="Ubl_TBCE"/>
</dbReference>
<evidence type="ECO:0000256" key="5">
    <source>
        <dbReference type="ARBA" id="ARBA00022737"/>
    </source>
</evidence>
<name>A0AAN7DQH9_9FUNG</name>
<keyword evidence="9" id="KW-1185">Reference proteome</keyword>
<evidence type="ECO:0000256" key="2">
    <source>
        <dbReference type="ARBA" id="ARBA00006286"/>
    </source>
</evidence>
<dbReference type="SUPFAM" id="SSF54236">
    <property type="entry name" value="Ubiquitin-like"/>
    <property type="match status" value="1"/>
</dbReference>
<dbReference type="SUPFAM" id="SSF52047">
    <property type="entry name" value="RNI-like"/>
    <property type="match status" value="1"/>
</dbReference>
<keyword evidence="4" id="KW-0433">Leucine-rich repeat</keyword>
<organism evidence="8 9">
    <name type="scientific">Mucor velutinosus</name>
    <dbReference type="NCBI Taxonomy" id="708070"/>
    <lineage>
        <taxon>Eukaryota</taxon>
        <taxon>Fungi</taxon>
        <taxon>Fungi incertae sedis</taxon>
        <taxon>Mucoromycota</taxon>
        <taxon>Mucoromycotina</taxon>
        <taxon>Mucoromycetes</taxon>
        <taxon>Mucorales</taxon>
        <taxon>Mucorineae</taxon>
        <taxon>Mucoraceae</taxon>
        <taxon>Mucor</taxon>
    </lineage>
</organism>
<feature type="domain" description="CAP-Gly" evidence="7">
    <location>
        <begin position="29"/>
        <end position="73"/>
    </location>
</feature>
<dbReference type="InterPro" id="IPR003591">
    <property type="entry name" value="Leu-rich_rpt_typical-subtyp"/>
</dbReference>
<evidence type="ECO:0000259" key="7">
    <source>
        <dbReference type="PROSITE" id="PS50245"/>
    </source>
</evidence>
<dbReference type="Proteomes" id="UP001304243">
    <property type="component" value="Unassembled WGS sequence"/>
</dbReference>
<dbReference type="GO" id="GO:0005737">
    <property type="term" value="C:cytoplasm"/>
    <property type="evidence" value="ECO:0007669"/>
    <property type="project" value="UniProtKB-SubCell"/>
</dbReference>
<keyword evidence="5" id="KW-0677">Repeat</keyword>
<comment type="caution">
    <text evidence="8">The sequence shown here is derived from an EMBL/GenBank/DDBJ whole genome shotgun (WGS) entry which is preliminary data.</text>
</comment>
<dbReference type="Gene3D" id="3.80.10.10">
    <property type="entry name" value="Ribonuclease Inhibitor"/>
    <property type="match status" value="3"/>
</dbReference>
<protein>
    <recommendedName>
        <fullName evidence="7">CAP-Gly domain-containing protein</fullName>
    </recommendedName>
</protein>
<dbReference type="SMART" id="SM01052">
    <property type="entry name" value="CAP_GLY"/>
    <property type="match status" value="1"/>
</dbReference>
<sequence>MSQTTVPATLYIGSRIQVGNDRATIRFIGAVNNTKGEWLGVEWDDPHRGKHNGTHQDVKYFSCRYPTSGSFIRFHPEKVKTGTTFMNALEERYLIKEDIAAIHEKNYDKSKDIGELYFGGNKQIVVETYGFDKIQKAQRQLNNLKVVGLAEQLISSAGANIRDAHLTIEDLDLSRNLISNWETAFDIVSQLPQLTTLRLNQSRLACPPVDLQPFHITTLSLNQTLISWQHIDILSKALPQLQDLQLGGNELSQLGKMEFPKLKCLNLEDNVISDWSGEINNLSSSLPSLETLYLNDNQIKSIQIATNNMFPNLQFLRIERNSLDNWNSLNELNKLPNLTKLRCKENPIFKDFDKELEAAQIVGRIKNLSNVNGNTLTNRERIDLERYYIKSCTKDGSTHEEIAVIHPRYNELCAEHGQPDLQSSISHASTVLKDRLINITLSTRNAASVDEIMLITHKKDLPPTCTSISKKFLRTMTIRNVKHMIQKLLKIPAAKQQLVLLQSIEETNNERDVMIMDITDDLRDLKFYGINSGDELLVIVNDS</sequence>
<dbReference type="CDD" id="cd17044">
    <property type="entry name" value="Ubl_TBCE"/>
    <property type="match status" value="1"/>
</dbReference>
<dbReference type="GeneID" id="89955838"/>
<dbReference type="PROSITE" id="PS50245">
    <property type="entry name" value="CAP_GLY_2"/>
    <property type="match status" value="1"/>
</dbReference>
<dbReference type="PANTHER" id="PTHR15140">
    <property type="entry name" value="TUBULIN-SPECIFIC CHAPERONE E"/>
    <property type="match status" value="1"/>
</dbReference>
<dbReference type="Pfam" id="PF14560">
    <property type="entry name" value="Ubiquitin_2"/>
    <property type="match status" value="1"/>
</dbReference>
<dbReference type="InterPro" id="IPR029071">
    <property type="entry name" value="Ubiquitin-like_domsf"/>
</dbReference>
<dbReference type="AlphaFoldDB" id="A0AAN7DQH9"/>
<evidence type="ECO:0000313" key="8">
    <source>
        <dbReference type="EMBL" id="KAK4521536.1"/>
    </source>
</evidence>
<dbReference type="EMBL" id="JASEJX010000004">
    <property type="protein sequence ID" value="KAK4521536.1"/>
    <property type="molecule type" value="Genomic_DNA"/>
</dbReference>
<dbReference type="PANTHER" id="PTHR15140:SF6">
    <property type="entry name" value="TUBULIN-SPECIFIC CHAPERONE COFACTOR E-LIKE PROTEIN"/>
    <property type="match status" value="1"/>
</dbReference>
<dbReference type="Gene3D" id="2.30.30.190">
    <property type="entry name" value="CAP Gly-rich-like domain"/>
    <property type="match status" value="1"/>
</dbReference>
<dbReference type="InterPro" id="IPR001611">
    <property type="entry name" value="Leu-rich_rpt"/>
</dbReference>
<dbReference type="PROSITE" id="PS51450">
    <property type="entry name" value="LRR"/>
    <property type="match status" value="2"/>
</dbReference>
<dbReference type="RefSeq" id="XP_064688202.1">
    <property type="nucleotide sequence ID" value="XM_064831334.1"/>
</dbReference>
<keyword evidence="6" id="KW-0143">Chaperone</keyword>
<evidence type="ECO:0000256" key="3">
    <source>
        <dbReference type="ARBA" id="ARBA00022490"/>
    </source>
</evidence>
<dbReference type="Gene3D" id="3.10.20.90">
    <property type="entry name" value="Phosphatidylinositol 3-kinase Catalytic Subunit, Chain A, domain 1"/>
    <property type="match status" value="1"/>
</dbReference>
<dbReference type="InterPro" id="IPR032675">
    <property type="entry name" value="LRR_dom_sf"/>
</dbReference>
<dbReference type="SMART" id="SM00369">
    <property type="entry name" value="LRR_TYP"/>
    <property type="match status" value="2"/>
</dbReference>
<accession>A0AAN7DQH9</accession>
<evidence type="ECO:0000256" key="1">
    <source>
        <dbReference type="ARBA" id="ARBA00004496"/>
    </source>
</evidence>